<accession>A0A4S2GXK0</accession>
<evidence type="ECO:0000313" key="2">
    <source>
        <dbReference type="Proteomes" id="UP000308054"/>
    </source>
</evidence>
<dbReference type="InterPro" id="IPR016181">
    <property type="entry name" value="Acyl_CoA_acyltransferase"/>
</dbReference>
<protein>
    <submittedName>
        <fullName evidence="1">N-acetyltransferase</fullName>
    </submittedName>
</protein>
<reference evidence="1 2" key="1">
    <citation type="journal article" date="2017" name="Int. J. Syst. Evol. Microbiol.">
        <title>Marinicauda algicola sp. nov., isolated from a marine red alga Rhodosorus marinus.</title>
        <authorList>
            <person name="Jeong S.E."/>
            <person name="Jeon S.H."/>
            <person name="Chun B.H."/>
            <person name="Kim D.W."/>
            <person name="Jeon C.O."/>
        </authorList>
    </citation>
    <scope>NUCLEOTIDE SEQUENCE [LARGE SCALE GENOMIC DNA]</scope>
    <source>
        <strain evidence="1 2">JCM 31718</strain>
    </source>
</reference>
<dbReference type="Gene3D" id="3.40.630.30">
    <property type="match status" value="1"/>
</dbReference>
<dbReference type="SUPFAM" id="SSF55729">
    <property type="entry name" value="Acyl-CoA N-acyltransferases (Nat)"/>
    <property type="match status" value="1"/>
</dbReference>
<keyword evidence="2" id="KW-1185">Reference proteome</keyword>
<dbReference type="EMBL" id="SRXW01000004">
    <property type="protein sequence ID" value="TGY87784.1"/>
    <property type="molecule type" value="Genomic_DNA"/>
</dbReference>
<organism evidence="1 2">
    <name type="scientific">Marinicauda algicola</name>
    <dbReference type="NCBI Taxonomy" id="2029849"/>
    <lineage>
        <taxon>Bacteria</taxon>
        <taxon>Pseudomonadati</taxon>
        <taxon>Pseudomonadota</taxon>
        <taxon>Alphaproteobacteria</taxon>
        <taxon>Maricaulales</taxon>
        <taxon>Maricaulaceae</taxon>
        <taxon>Marinicauda</taxon>
    </lineage>
</organism>
<dbReference type="AlphaFoldDB" id="A0A4S2GXK0"/>
<sequence>MPLKIRMIERLAEVSREAWDSVANPQGAPFEPFLSWDFLDALETSGCAVEETGWGPKHLLAEDEGSGELLGVLPLYLKGHSYGEFVFDHGWANAYENAGGQYYPKLVTAVPFTPVTGRRVLARDPAVRGALVDAARHVAAEWGLSGWHVLFPFEAEWGELRDAGLLGRTDIQFIWENRGYQSHEDFLADLASRKRKALKKERGTAQHGLEIERLSGDALTKHHWDVFFACYQETGARKWGSPYLNRAFFSLIHERMADRVLLVMAKREGEHIAAALNFIGSQALYGRYWGALEHRDSLHFELCYHQAVDYAIEHGLKRVEAGAQGPHKMARGYRPQAVHSAHHLTQESFAQAVDRFLARERAAVQAEIGALGAETPFKKD</sequence>
<dbReference type="OrthoDB" id="9776898at2"/>
<keyword evidence="1" id="KW-0808">Transferase</keyword>
<gene>
    <name evidence="1" type="ORF">E5163_12725</name>
</gene>
<comment type="caution">
    <text evidence="1">The sequence shown here is derived from an EMBL/GenBank/DDBJ whole genome shotgun (WGS) entry which is preliminary data.</text>
</comment>
<dbReference type="Proteomes" id="UP000308054">
    <property type="component" value="Unassembled WGS sequence"/>
</dbReference>
<evidence type="ECO:0000313" key="1">
    <source>
        <dbReference type="EMBL" id="TGY87784.1"/>
    </source>
</evidence>
<dbReference type="PANTHER" id="PTHR47017:SF1">
    <property type="entry name" value="ACYL-COA"/>
    <property type="match status" value="1"/>
</dbReference>
<dbReference type="PANTHER" id="PTHR47017">
    <property type="entry name" value="ACYL-COA"/>
    <property type="match status" value="1"/>
</dbReference>
<dbReference type="RefSeq" id="WP_135996590.1">
    <property type="nucleotide sequence ID" value="NZ_SRXW01000004.1"/>
</dbReference>
<proteinExistence type="predicted"/>
<dbReference type="InterPro" id="IPR007434">
    <property type="entry name" value="FemAB-like"/>
</dbReference>
<dbReference type="Pfam" id="PF04339">
    <property type="entry name" value="FemAB_like"/>
    <property type="match status" value="1"/>
</dbReference>
<dbReference type="GO" id="GO:0016740">
    <property type="term" value="F:transferase activity"/>
    <property type="evidence" value="ECO:0007669"/>
    <property type="project" value="UniProtKB-KW"/>
</dbReference>
<name>A0A4S2GXK0_9PROT</name>